<dbReference type="InterPro" id="IPR006140">
    <property type="entry name" value="D-isomer_DH_NAD-bd"/>
</dbReference>
<dbReference type="SUPFAM" id="SSF52283">
    <property type="entry name" value="Formate/glycerate dehydrogenase catalytic domain-like"/>
    <property type="match status" value="1"/>
</dbReference>
<dbReference type="EMBL" id="JBIYDN010000019">
    <property type="protein sequence ID" value="MFK4445430.1"/>
    <property type="molecule type" value="Genomic_DNA"/>
</dbReference>
<protein>
    <submittedName>
        <fullName evidence="4">Glyoxylate/hydroxypyruvate reductase A</fullName>
        <ecNumber evidence="4">1.1.1.79</ecNumber>
        <ecNumber evidence="4">1.1.1.81</ecNumber>
    </submittedName>
</protein>
<dbReference type="Gene3D" id="3.40.50.720">
    <property type="entry name" value="NAD(P)-binding Rossmann-like Domain"/>
    <property type="match status" value="2"/>
</dbReference>
<sequence length="313" mass="33874">MKPPCVALVSGVIDMRFLMPAFETIAPGIDVRITDVLGERDKIELAVCWAPPQGLLASMPNLRLIQSIGAGVDHILKDSTLPPKPVCRIVDPDMTAGMTAYVCWAVINRQRRFPAYCAHSAAGVWQEEAIESPSGHCVGIAGLGRLGTAVARALVAIGYRVQGWSRQPKTDPLPGVTHFHGKAGLEDFLARTDTLVCLLPLTEETTGFLGRETFRQLPPGAHVINVGRGAHLVERDLLDALASGHLSGATLDTTAVEPLPQTHPFWRHQQILVTPHIASRTSPATIARQTLDNYRHVCAGRIPSGQIDPRHGY</sequence>
<comment type="caution">
    <text evidence="4">The sequence shown here is derived from an EMBL/GenBank/DDBJ whole genome shotgun (WGS) entry which is preliminary data.</text>
</comment>
<evidence type="ECO:0000313" key="4">
    <source>
        <dbReference type="EMBL" id="MFK4445430.1"/>
    </source>
</evidence>
<evidence type="ECO:0000256" key="1">
    <source>
        <dbReference type="ARBA" id="ARBA00023002"/>
    </source>
</evidence>
<dbReference type="Proteomes" id="UP001620514">
    <property type="component" value="Unassembled WGS sequence"/>
</dbReference>
<evidence type="ECO:0000259" key="3">
    <source>
        <dbReference type="Pfam" id="PF02826"/>
    </source>
</evidence>
<keyword evidence="5" id="KW-1185">Reference proteome</keyword>
<proteinExistence type="predicted"/>
<evidence type="ECO:0000313" key="5">
    <source>
        <dbReference type="Proteomes" id="UP001620514"/>
    </source>
</evidence>
<dbReference type="EC" id="1.1.1.79" evidence="4"/>
<dbReference type="SUPFAM" id="SSF51735">
    <property type="entry name" value="NAD(P)-binding Rossmann-fold domains"/>
    <property type="match status" value="1"/>
</dbReference>
<dbReference type="InterPro" id="IPR036291">
    <property type="entry name" value="NAD(P)-bd_dom_sf"/>
</dbReference>
<dbReference type="GO" id="GO:0016618">
    <property type="term" value="F:hydroxypyruvate reductase [NAD(P)H] activity"/>
    <property type="evidence" value="ECO:0007669"/>
    <property type="project" value="UniProtKB-EC"/>
</dbReference>
<keyword evidence="2" id="KW-0520">NAD</keyword>
<dbReference type="PANTHER" id="PTHR43333">
    <property type="entry name" value="2-HACID_DH_C DOMAIN-CONTAINING PROTEIN"/>
    <property type="match status" value="1"/>
</dbReference>
<dbReference type="EC" id="1.1.1.81" evidence="4"/>
<dbReference type="GO" id="GO:0030267">
    <property type="term" value="F:glyoxylate reductase (NADPH) activity"/>
    <property type="evidence" value="ECO:0007669"/>
    <property type="project" value="UniProtKB-EC"/>
</dbReference>
<feature type="domain" description="D-isomer specific 2-hydroxyacid dehydrogenase NAD-binding" evidence="3">
    <location>
        <begin position="105"/>
        <end position="278"/>
    </location>
</feature>
<accession>A0ABW8MP20</accession>
<gene>
    <name evidence="4" type="ORF">ABH943_005455</name>
</gene>
<keyword evidence="1 4" id="KW-0560">Oxidoreductase</keyword>
<dbReference type="RefSeq" id="WP_404610425.1">
    <property type="nucleotide sequence ID" value="NZ_JBIYDN010000019.1"/>
</dbReference>
<dbReference type="PANTHER" id="PTHR43333:SF1">
    <property type="entry name" value="D-ISOMER SPECIFIC 2-HYDROXYACID DEHYDROGENASE NAD-BINDING DOMAIN-CONTAINING PROTEIN"/>
    <property type="match status" value="1"/>
</dbReference>
<reference evidence="4 5" key="1">
    <citation type="submission" date="2024-11" db="EMBL/GenBank/DDBJ databases">
        <title>Using genomics to understand microbial adaptation to soil warming.</title>
        <authorList>
            <person name="Deangelis K.M. PhD."/>
        </authorList>
    </citation>
    <scope>NUCLEOTIDE SEQUENCE [LARGE SCALE GENOMIC DNA]</scope>
    <source>
        <strain evidence="4 5">GAS97</strain>
    </source>
</reference>
<dbReference type="Pfam" id="PF02826">
    <property type="entry name" value="2-Hacid_dh_C"/>
    <property type="match status" value="1"/>
</dbReference>
<dbReference type="CDD" id="cd12164">
    <property type="entry name" value="GDH_like_2"/>
    <property type="match status" value="1"/>
</dbReference>
<name>A0ABW8MP20_9BURK</name>
<organism evidence="4 5">
    <name type="scientific">Caballeronia udeis</name>
    <dbReference type="NCBI Taxonomy" id="1232866"/>
    <lineage>
        <taxon>Bacteria</taxon>
        <taxon>Pseudomonadati</taxon>
        <taxon>Pseudomonadota</taxon>
        <taxon>Betaproteobacteria</taxon>
        <taxon>Burkholderiales</taxon>
        <taxon>Burkholderiaceae</taxon>
        <taxon>Caballeronia</taxon>
    </lineage>
</organism>
<evidence type="ECO:0000256" key="2">
    <source>
        <dbReference type="ARBA" id="ARBA00023027"/>
    </source>
</evidence>